<feature type="transmembrane region" description="Helical" evidence="8">
    <location>
        <begin position="14"/>
        <end position="32"/>
    </location>
</feature>
<evidence type="ECO:0000313" key="9">
    <source>
        <dbReference type="EMBL" id="KGE88874.1"/>
    </source>
</evidence>
<evidence type="ECO:0000256" key="6">
    <source>
        <dbReference type="ARBA" id="ARBA00023136"/>
    </source>
</evidence>
<dbReference type="OrthoDB" id="9813689at2"/>
<feature type="binding site" evidence="7">
    <location>
        <position position="190"/>
    </location>
    <ligand>
        <name>Zn(2+)</name>
        <dbReference type="ChEBI" id="CHEBI:29105"/>
    </ligand>
</feature>
<comment type="subcellular location">
    <subcellularLocation>
        <location evidence="1">Cell membrane</location>
        <topology evidence="1">Multi-pass membrane protein</topology>
    </subcellularLocation>
</comment>
<dbReference type="EMBL" id="JPOS01000014">
    <property type="protein sequence ID" value="KGE88874.1"/>
    <property type="molecule type" value="Genomic_DNA"/>
</dbReference>
<protein>
    <recommendedName>
        <fullName evidence="11">Hemolysin D</fullName>
    </recommendedName>
</protein>
<dbReference type="PANTHER" id="PTHR20855:SF3">
    <property type="entry name" value="LD03007P"/>
    <property type="match status" value="1"/>
</dbReference>
<feature type="binding site" evidence="7">
    <location>
        <position position="186"/>
    </location>
    <ligand>
        <name>Zn(2+)</name>
        <dbReference type="ChEBI" id="CHEBI:29105"/>
    </ligand>
</feature>
<name>A0A098S8L2_9BACT</name>
<dbReference type="InterPro" id="IPR005744">
    <property type="entry name" value="Hy-lIII"/>
</dbReference>
<feature type="transmembrane region" description="Helical" evidence="8">
    <location>
        <begin position="44"/>
        <end position="66"/>
    </location>
</feature>
<evidence type="ECO:0000256" key="2">
    <source>
        <dbReference type="ARBA" id="ARBA00008488"/>
    </source>
</evidence>
<evidence type="ECO:0000256" key="1">
    <source>
        <dbReference type="ARBA" id="ARBA00004651"/>
    </source>
</evidence>
<keyword evidence="5 8" id="KW-1133">Transmembrane helix</keyword>
<gene>
    <name evidence="9" type="ORF">IX84_06090</name>
</gene>
<comment type="caution">
    <text evidence="9">The sequence shown here is derived from an EMBL/GenBank/DDBJ whole genome shotgun (WGS) entry which is preliminary data.</text>
</comment>
<dbReference type="GO" id="GO:0005886">
    <property type="term" value="C:plasma membrane"/>
    <property type="evidence" value="ECO:0007669"/>
    <property type="project" value="UniProtKB-SubCell"/>
</dbReference>
<dbReference type="Pfam" id="PF03006">
    <property type="entry name" value="HlyIII"/>
    <property type="match status" value="1"/>
</dbReference>
<dbReference type="RefSeq" id="WP_044217457.1">
    <property type="nucleotide sequence ID" value="NZ_JBKAGJ010000001.1"/>
</dbReference>
<dbReference type="Proteomes" id="UP000029736">
    <property type="component" value="Unassembled WGS sequence"/>
</dbReference>
<dbReference type="NCBIfam" id="TIGR01065">
    <property type="entry name" value="hlyIII"/>
    <property type="match status" value="1"/>
</dbReference>
<keyword evidence="7" id="KW-0862">Zinc</keyword>
<keyword evidence="7" id="KW-0479">Metal-binding</keyword>
<keyword evidence="6 8" id="KW-0472">Membrane</keyword>
<evidence type="ECO:0000256" key="8">
    <source>
        <dbReference type="SAM" id="Phobius"/>
    </source>
</evidence>
<sequence length="207" mass="23426">MTATPLQEERANTLTHAFGLLLGIVAVPALLVNQYGAVPAREWLSMLVFGFTLLQVYATSTIYHAVTGARWKYRLRVLDHISIYFLIAGTHTPLLVHYLPGESGRFYLIVIWTMAFSGLIYKLFFFGRWEWLSVAFYLVMGWMGALTIPEMAQEMSAPTFYGVILGGISYTLGVVFYAWHRLPYHHAIWHLFVIGGTAGHFWAIAAM</sequence>
<evidence type="ECO:0000256" key="3">
    <source>
        <dbReference type="ARBA" id="ARBA00022475"/>
    </source>
</evidence>
<keyword evidence="10" id="KW-1185">Reference proteome</keyword>
<dbReference type="STRING" id="1524460.IX84_06090"/>
<dbReference type="AlphaFoldDB" id="A0A098S8L2"/>
<feature type="transmembrane region" description="Helical" evidence="8">
    <location>
        <begin position="106"/>
        <end position="125"/>
    </location>
</feature>
<feature type="transmembrane region" description="Helical" evidence="8">
    <location>
        <begin position="186"/>
        <end position="205"/>
    </location>
</feature>
<evidence type="ECO:0000256" key="5">
    <source>
        <dbReference type="ARBA" id="ARBA00022989"/>
    </source>
</evidence>
<dbReference type="PANTHER" id="PTHR20855">
    <property type="entry name" value="ADIPOR/PROGESTIN RECEPTOR-RELATED"/>
    <property type="match status" value="1"/>
</dbReference>
<evidence type="ECO:0000256" key="7">
    <source>
        <dbReference type="PIRSR" id="PIRSR604254-1"/>
    </source>
</evidence>
<dbReference type="GO" id="GO:0046872">
    <property type="term" value="F:metal ion binding"/>
    <property type="evidence" value="ECO:0007669"/>
    <property type="project" value="UniProtKB-KW"/>
</dbReference>
<comment type="similarity">
    <text evidence="2">Belongs to the UPF0073 (Hly-III) family.</text>
</comment>
<feature type="transmembrane region" description="Helical" evidence="8">
    <location>
        <begin position="131"/>
        <end position="148"/>
    </location>
</feature>
<evidence type="ECO:0008006" key="11">
    <source>
        <dbReference type="Google" id="ProtNLM"/>
    </source>
</evidence>
<reference evidence="9 10" key="1">
    <citation type="journal article" date="2014" name="Int. J. Syst. Evol. Microbiol.">
        <title>Phaeodactylibacter xiamenensis gen. nov., sp. nov., a member of the family Saprospiraceae isolated from the marine alga Phaeodactylum tricornutum.</title>
        <authorList>
            <person name="Chen Z.Jr."/>
            <person name="Lei X."/>
            <person name="Lai Q."/>
            <person name="Li Y."/>
            <person name="Zhang B."/>
            <person name="Zhang J."/>
            <person name="Zhang H."/>
            <person name="Yang L."/>
            <person name="Zheng W."/>
            <person name="Tian Y."/>
            <person name="Yu Z."/>
            <person name="Xu H.Jr."/>
            <person name="Zheng T."/>
        </authorList>
    </citation>
    <scope>NUCLEOTIDE SEQUENCE [LARGE SCALE GENOMIC DNA]</scope>
    <source>
        <strain evidence="9 10">KD52</strain>
    </source>
</reference>
<evidence type="ECO:0000256" key="4">
    <source>
        <dbReference type="ARBA" id="ARBA00022692"/>
    </source>
</evidence>
<feature type="binding site" evidence="7">
    <location>
        <position position="64"/>
    </location>
    <ligand>
        <name>Zn(2+)</name>
        <dbReference type="ChEBI" id="CHEBI:29105"/>
    </ligand>
</feature>
<accession>A0A098S8L2</accession>
<dbReference type="InterPro" id="IPR004254">
    <property type="entry name" value="AdipoR/HlyIII-related"/>
</dbReference>
<organism evidence="9 10">
    <name type="scientific">Phaeodactylibacter xiamenensis</name>
    <dbReference type="NCBI Taxonomy" id="1524460"/>
    <lineage>
        <taxon>Bacteria</taxon>
        <taxon>Pseudomonadati</taxon>
        <taxon>Bacteroidota</taxon>
        <taxon>Saprospiria</taxon>
        <taxon>Saprospirales</taxon>
        <taxon>Haliscomenobacteraceae</taxon>
        <taxon>Phaeodactylibacter</taxon>
    </lineage>
</organism>
<keyword evidence="3" id="KW-1003">Cell membrane</keyword>
<evidence type="ECO:0000313" key="10">
    <source>
        <dbReference type="Proteomes" id="UP000029736"/>
    </source>
</evidence>
<dbReference type="GO" id="GO:0140911">
    <property type="term" value="F:pore-forming activity"/>
    <property type="evidence" value="ECO:0007669"/>
    <property type="project" value="InterPro"/>
</dbReference>
<feature type="transmembrane region" description="Helical" evidence="8">
    <location>
        <begin position="81"/>
        <end position="99"/>
    </location>
</feature>
<keyword evidence="4 8" id="KW-0812">Transmembrane</keyword>
<feature type="transmembrane region" description="Helical" evidence="8">
    <location>
        <begin position="160"/>
        <end position="180"/>
    </location>
</feature>
<proteinExistence type="inferred from homology"/>